<dbReference type="STRING" id="1192034.CAP_0561"/>
<organism evidence="1 2">
    <name type="scientific">Chondromyces apiculatus DSM 436</name>
    <dbReference type="NCBI Taxonomy" id="1192034"/>
    <lineage>
        <taxon>Bacteria</taxon>
        <taxon>Pseudomonadati</taxon>
        <taxon>Myxococcota</taxon>
        <taxon>Polyangia</taxon>
        <taxon>Polyangiales</taxon>
        <taxon>Polyangiaceae</taxon>
        <taxon>Chondromyces</taxon>
    </lineage>
</organism>
<proteinExistence type="predicted"/>
<accession>A0A017SVZ2</accession>
<sequence>MSTLVPGESPTAAGARLIDVRQIAASEDEVVETLRSGGSQDGAEAKASAQGRHLPEVLLASGIRAPGGQG</sequence>
<protein>
    <submittedName>
        <fullName evidence="1">Uncharacterized protein</fullName>
    </submittedName>
</protein>
<dbReference type="EMBL" id="ASRX01000109">
    <property type="protein sequence ID" value="EYF00471.1"/>
    <property type="molecule type" value="Genomic_DNA"/>
</dbReference>
<comment type="caution">
    <text evidence="1">The sequence shown here is derived from an EMBL/GenBank/DDBJ whole genome shotgun (WGS) entry which is preliminary data.</text>
</comment>
<gene>
    <name evidence="1" type="ORF">CAP_0561</name>
</gene>
<keyword evidence="2" id="KW-1185">Reference proteome</keyword>
<evidence type="ECO:0000313" key="2">
    <source>
        <dbReference type="Proteomes" id="UP000019678"/>
    </source>
</evidence>
<reference evidence="1 2" key="1">
    <citation type="submission" date="2013-05" db="EMBL/GenBank/DDBJ databases">
        <title>Genome assembly of Chondromyces apiculatus DSM 436.</title>
        <authorList>
            <person name="Sharma G."/>
            <person name="Khatri I."/>
            <person name="Kaur C."/>
            <person name="Mayilraj S."/>
            <person name="Subramanian S."/>
        </authorList>
    </citation>
    <scope>NUCLEOTIDE SEQUENCE [LARGE SCALE GENOMIC DNA]</scope>
    <source>
        <strain evidence="1 2">DSM 436</strain>
    </source>
</reference>
<dbReference type="AlphaFoldDB" id="A0A017SVZ2"/>
<name>A0A017SVZ2_9BACT</name>
<dbReference type="Proteomes" id="UP000019678">
    <property type="component" value="Unassembled WGS sequence"/>
</dbReference>
<evidence type="ECO:0000313" key="1">
    <source>
        <dbReference type="EMBL" id="EYF00471.1"/>
    </source>
</evidence>
<dbReference type="RefSeq" id="WP_044251227.1">
    <property type="nucleotide sequence ID" value="NZ_ASRX01000109.1"/>
</dbReference>